<comment type="subcellular location">
    <subcellularLocation>
        <location evidence="1">Membrane</location>
        <topology evidence="1">Multi-pass membrane protein</topology>
    </subcellularLocation>
</comment>
<sequence>MGCQYRYLIGSFITTVHRSTSMSGLTTISHSYFPPLPSATKMHSSKRLTSTLATEYQWYRLIESMYNGSSNDFVSDKLKQLNARVDHGLKLLLNVEQYEYMPGPNDAAGIKVLPHDHGEFPRVRELGISIPTGSHAFVGLRVLQIENLRYPYGQCREKKLEYFNSYSYDSCQIECLTNEINARCGCRDFYMPHSSENLSQNTIRKKCDCPTPCSYYLYDPVLSYGGTTTHAAEKLLDILILDD</sequence>
<dbReference type="InterPro" id="IPR001873">
    <property type="entry name" value="ENaC"/>
</dbReference>
<dbReference type="Gene3D" id="2.60.470.10">
    <property type="entry name" value="Acid-sensing ion channels like domains"/>
    <property type="match status" value="1"/>
</dbReference>
<reference evidence="12 13" key="1">
    <citation type="submission" date="2022-12" db="EMBL/GenBank/DDBJ databases">
        <title>Chromosome-level genome of Tegillarca granosa.</title>
        <authorList>
            <person name="Kim J."/>
        </authorList>
    </citation>
    <scope>NUCLEOTIDE SEQUENCE [LARGE SCALE GENOMIC DNA]</scope>
    <source>
        <strain evidence="12">Teg-2019</strain>
        <tissue evidence="12">Adductor muscle</tissue>
    </source>
</reference>
<keyword evidence="7 11" id="KW-0406">Ion transport</keyword>
<evidence type="ECO:0000256" key="8">
    <source>
        <dbReference type="ARBA" id="ARBA00023136"/>
    </source>
</evidence>
<gene>
    <name evidence="12" type="ORF">KUTeg_001343</name>
</gene>
<evidence type="ECO:0000256" key="7">
    <source>
        <dbReference type="ARBA" id="ARBA00023065"/>
    </source>
</evidence>
<dbReference type="EMBL" id="JARBDR010000141">
    <property type="protein sequence ID" value="KAJ8319756.1"/>
    <property type="molecule type" value="Genomic_DNA"/>
</dbReference>
<protein>
    <submittedName>
        <fullName evidence="12">Uncharacterized protein</fullName>
    </submittedName>
</protein>
<evidence type="ECO:0000256" key="6">
    <source>
        <dbReference type="ARBA" id="ARBA00023053"/>
    </source>
</evidence>
<comment type="similarity">
    <text evidence="11">Belongs to the amiloride-sensitive sodium channel (TC 1.A.6) family.</text>
</comment>
<keyword evidence="6" id="KW-0915">Sodium</keyword>
<keyword evidence="4 11" id="KW-0812">Transmembrane</keyword>
<dbReference type="Proteomes" id="UP001217089">
    <property type="component" value="Unassembled WGS sequence"/>
</dbReference>
<evidence type="ECO:0000256" key="11">
    <source>
        <dbReference type="RuleBase" id="RU000679"/>
    </source>
</evidence>
<evidence type="ECO:0000256" key="10">
    <source>
        <dbReference type="ARBA" id="ARBA00023303"/>
    </source>
</evidence>
<dbReference type="PANTHER" id="PTHR11690">
    <property type="entry name" value="AMILORIDE-SENSITIVE SODIUM CHANNEL-RELATED"/>
    <property type="match status" value="1"/>
</dbReference>
<evidence type="ECO:0000256" key="2">
    <source>
        <dbReference type="ARBA" id="ARBA00022448"/>
    </source>
</evidence>
<accession>A0ABQ9FSN7</accession>
<evidence type="ECO:0000256" key="1">
    <source>
        <dbReference type="ARBA" id="ARBA00004141"/>
    </source>
</evidence>
<keyword evidence="3 11" id="KW-0894">Sodium channel</keyword>
<evidence type="ECO:0000256" key="5">
    <source>
        <dbReference type="ARBA" id="ARBA00022989"/>
    </source>
</evidence>
<evidence type="ECO:0000256" key="4">
    <source>
        <dbReference type="ARBA" id="ARBA00022692"/>
    </source>
</evidence>
<organism evidence="12 13">
    <name type="scientific">Tegillarca granosa</name>
    <name type="common">Malaysian cockle</name>
    <name type="synonym">Anadara granosa</name>
    <dbReference type="NCBI Taxonomy" id="220873"/>
    <lineage>
        <taxon>Eukaryota</taxon>
        <taxon>Metazoa</taxon>
        <taxon>Spiralia</taxon>
        <taxon>Lophotrochozoa</taxon>
        <taxon>Mollusca</taxon>
        <taxon>Bivalvia</taxon>
        <taxon>Autobranchia</taxon>
        <taxon>Pteriomorphia</taxon>
        <taxon>Arcoida</taxon>
        <taxon>Arcoidea</taxon>
        <taxon>Arcidae</taxon>
        <taxon>Tegillarca</taxon>
    </lineage>
</organism>
<keyword evidence="2 11" id="KW-0813">Transport</keyword>
<evidence type="ECO:0000313" key="12">
    <source>
        <dbReference type="EMBL" id="KAJ8319756.1"/>
    </source>
</evidence>
<name>A0ABQ9FSN7_TEGGR</name>
<evidence type="ECO:0000313" key="13">
    <source>
        <dbReference type="Proteomes" id="UP001217089"/>
    </source>
</evidence>
<keyword evidence="13" id="KW-1185">Reference proteome</keyword>
<evidence type="ECO:0000256" key="9">
    <source>
        <dbReference type="ARBA" id="ARBA00023201"/>
    </source>
</evidence>
<keyword evidence="5" id="KW-1133">Transmembrane helix</keyword>
<evidence type="ECO:0000256" key="3">
    <source>
        <dbReference type="ARBA" id="ARBA00022461"/>
    </source>
</evidence>
<keyword evidence="10 11" id="KW-0407">Ion channel</keyword>
<dbReference type="Pfam" id="PF00858">
    <property type="entry name" value="ASC"/>
    <property type="match status" value="1"/>
</dbReference>
<proteinExistence type="inferred from homology"/>
<keyword evidence="9 11" id="KW-0739">Sodium transport</keyword>
<keyword evidence="8" id="KW-0472">Membrane</keyword>
<dbReference type="PRINTS" id="PR01078">
    <property type="entry name" value="AMINACHANNEL"/>
</dbReference>
<comment type="caution">
    <text evidence="12">The sequence shown here is derived from an EMBL/GenBank/DDBJ whole genome shotgun (WGS) entry which is preliminary data.</text>
</comment>